<dbReference type="SUPFAM" id="SSF52151">
    <property type="entry name" value="FabD/lysophospholipase-like"/>
    <property type="match status" value="1"/>
</dbReference>
<feature type="compositionally biased region" description="Basic and acidic residues" evidence="3">
    <location>
        <begin position="116"/>
        <end position="130"/>
    </location>
</feature>
<keyword evidence="2" id="KW-0442">Lipid degradation</keyword>
<feature type="compositionally biased region" description="Basic residues" evidence="3">
    <location>
        <begin position="204"/>
        <end position="217"/>
    </location>
</feature>
<evidence type="ECO:0000313" key="6">
    <source>
        <dbReference type="Proteomes" id="UP000796761"/>
    </source>
</evidence>
<dbReference type="SUPFAM" id="SSF56854">
    <property type="entry name" value="Bcl-2 inhibitors of programmed cell death"/>
    <property type="match status" value="1"/>
</dbReference>
<dbReference type="GO" id="GO:0005811">
    <property type="term" value="C:lipid droplet"/>
    <property type="evidence" value="ECO:0007669"/>
    <property type="project" value="TreeGrafter"/>
</dbReference>
<sequence>MSKGAEILLESNTQAPAEEMPQWDVGREPLGKILSLDRREAKKVLEIYVKRSLSCHENSLMAKKTLQEKDRGRGRKTDGLQRSESDFSMYSSAKHSPRKDQEDRLKTPDLEEVLGDDNKAPQEVPKEEPKVKRKSTKNSSRGKTQQSGSKTKWLRGFLNLFKKSPEDSGQKAKEKDVKAPQDSKPEGTKKHRVDSSTSPSLGRALKKKPSLKKVFSLKKREEEERGEGGSGVRSKRPSCLPLRHVLAPAQTEEEQPDGCYTPVSQELGQDSESRDRAGGRGEPPQPPSTEGVDEAIRRIVALLRSAGDELDRQVREDARLQVFFRDMSYSSFKNLADAYVQRELTASRPNVNPQEMQFAYTVHLTAMVAGICSQAVNRIMGFGSRYLDDSLAPYGKILQVGVVQSLLELAPELLKSACKVYGSSAGSLIAAAVVCGVGLDDLKEFFFALATEVRKTILGPLSPKCSLLANLKAVLQRMLPEDSYLLASGRLHISLTRVVDGQNVMASEFSSKEELIQALLCSCFLPIYCGFIPPSYRGVRYVDGGFTGLQPVSSLEEPVITVSPFTGELDICPRDCPAIFFCFQIFNGSIQISIENLCRISYALFPPSTMVLNDIFSQGYQDTALFLYRNNAFGFNYFDGNFRFGSTCGKNDCGKPNGTHPGLYKRVPQYLSPYFLPGLWKKEQVNGLQDPLAKVLLQPYRLPALFRKGVMKVWGLLEGVSSLVQRLHKLLQTLVPGLLKTAVDRRRQQMDSNGSSCLLE</sequence>
<dbReference type="AlphaFoldDB" id="A0A8K1G569"/>
<gene>
    <name evidence="5" type="ORF">HGM15179_015012</name>
</gene>
<dbReference type="GO" id="GO:0005737">
    <property type="term" value="C:cytoplasm"/>
    <property type="evidence" value="ECO:0007669"/>
    <property type="project" value="TreeGrafter"/>
</dbReference>
<feature type="short sequence motif" description="GXSXG" evidence="2">
    <location>
        <begin position="422"/>
        <end position="426"/>
    </location>
</feature>
<comment type="caution">
    <text evidence="5">The sequence shown here is derived from an EMBL/GenBank/DDBJ whole genome shotgun (WGS) entry which is preliminary data.</text>
</comment>
<dbReference type="GO" id="GO:0004806">
    <property type="term" value="F:triacylglycerol lipase activity"/>
    <property type="evidence" value="ECO:0007669"/>
    <property type="project" value="TreeGrafter"/>
</dbReference>
<feature type="compositionally biased region" description="Basic and acidic residues" evidence="3">
    <location>
        <begin position="163"/>
        <end position="188"/>
    </location>
</feature>
<dbReference type="Pfam" id="PF01734">
    <property type="entry name" value="Patatin"/>
    <property type="match status" value="1"/>
</dbReference>
<proteinExistence type="predicted"/>
<feature type="region of interest" description="Disordered" evidence="3">
    <location>
        <begin position="58"/>
        <end position="293"/>
    </location>
</feature>
<dbReference type="GO" id="GO:0019433">
    <property type="term" value="P:triglyceride catabolic process"/>
    <property type="evidence" value="ECO:0007669"/>
    <property type="project" value="TreeGrafter"/>
</dbReference>
<dbReference type="Gene3D" id="3.40.1090.10">
    <property type="entry name" value="Cytosolic phospholipase A2 catalytic domain"/>
    <property type="match status" value="1"/>
</dbReference>
<feature type="compositionally biased region" description="Basic and acidic residues" evidence="3">
    <location>
        <begin position="218"/>
        <end position="227"/>
    </location>
</feature>
<evidence type="ECO:0000256" key="2">
    <source>
        <dbReference type="PROSITE-ProRule" id="PRU01161"/>
    </source>
</evidence>
<dbReference type="InterPro" id="IPR033562">
    <property type="entry name" value="PLPL"/>
</dbReference>
<dbReference type="EMBL" id="SWJQ01000621">
    <property type="protein sequence ID" value="TRZ12104.1"/>
    <property type="molecule type" value="Genomic_DNA"/>
</dbReference>
<feature type="compositionally biased region" description="Basic and acidic residues" evidence="3">
    <location>
        <begin position="65"/>
        <end position="85"/>
    </location>
</feature>
<feature type="compositionally biased region" description="Basic and acidic residues" evidence="3">
    <location>
        <begin position="98"/>
        <end position="109"/>
    </location>
</feature>
<feature type="active site" description="Nucleophile" evidence="2">
    <location>
        <position position="424"/>
    </location>
</feature>
<protein>
    <recommendedName>
        <fullName evidence="4">PNPLA domain-containing protein</fullName>
    </recommendedName>
</protein>
<feature type="active site" description="Proton acceptor" evidence="2">
    <location>
        <position position="543"/>
    </location>
</feature>
<feature type="domain" description="PNPLA" evidence="4">
    <location>
        <begin position="387"/>
        <end position="556"/>
    </location>
</feature>
<evidence type="ECO:0000259" key="4">
    <source>
        <dbReference type="PROSITE" id="PS51635"/>
    </source>
</evidence>
<feature type="short sequence motif" description="DGA/G" evidence="2">
    <location>
        <begin position="543"/>
        <end position="545"/>
    </location>
</feature>
<feature type="compositionally biased region" description="Polar residues" evidence="3">
    <location>
        <begin position="137"/>
        <end position="150"/>
    </location>
</feature>
<accession>A0A8K1G569</accession>
<keyword evidence="6" id="KW-1185">Reference proteome</keyword>
<name>A0A8K1G569_9PASS</name>
<keyword evidence="2" id="KW-0378">Hydrolase</keyword>
<evidence type="ECO:0000256" key="3">
    <source>
        <dbReference type="SAM" id="MobiDB-lite"/>
    </source>
</evidence>
<dbReference type="PANTHER" id="PTHR12406:SF23">
    <property type="entry name" value="OMEGA-HYDROXYCERAMIDE TRANSACYLASE"/>
    <property type="match status" value="1"/>
</dbReference>
<comment type="caution">
    <text evidence="2">Lacks conserved residue(s) required for the propagation of feature annotation.</text>
</comment>
<dbReference type="GO" id="GO:0016020">
    <property type="term" value="C:membrane"/>
    <property type="evidence" value="ECO:0007669"/>
    <property type="project" value="TreeGrafter"/>
</dbReference>
<dbReference type="PANTHER" id="PTHR12406">
    <property type="entry name" value="CALCIUM-INDEPENDENT PHOSPHOLIPASE A2 IPLA2 -RELATED"/>
    <property type="match status" value="1"/>
</dbReference>
<feature type="region of interest" description="Disordered" evidence="3">
    <location>
        <begin position="1"/>
        <end position="26"/>
    </location>
</feature>
<dbReference type="OrthoDB" id="197155at2759"/>
<keyword evidence="1 2" id="KW-0443">Lipid metabolism</keyword>
<evidence type="ECO:0000256" key="1">
    <source>
        <dbReference type="ARBA" id="ARBA00023098"/>
    </source>
</evidence>
<reference evidence="5" key="1">
    <citation type="submission" date="2019-04" db="EMBL/GenBank/DDBJ databases">
        <title>Genome assembly of Zosterops borbonicus 15179.</title>
        <authorList>
            <person name="Leroy T."/>
            <person name="Anselmetti Y."/>
            <person name="Tilak M.-K."/>
            <person name="Nabholz B."/>
        </authorList>
    </citation>
    <scope>NUCLEOTIDE SEQUENCE</scope>
    <source>
        <strain evidence="5">HGM_15179</strain>
        <tissue evidence="5">Muscle</tissue>
    </source>
</reference>
<dbReference type="Proteomes" id="UP000796761">
    <property type="component" value="Unassembled WGS sequence"/>
</dbReference>
<dbReference type="InterPro" id="IPR036834">
    <property type="entry name" value="Bcl-2-like_sf"/>
</dbReference>
<dbReference type="GO" id="GO:0055088">
    <property type="term" value="P:lipid homeostasis"/>
    <property type="evidence" value="ECO:0007669"/>
    <property type="project" value="TreeGrafter"/>
</dbReference>
<evidence type="ECO:0000313" key="5">
    <source>
        <dbReference type="EMBL" id="TRZ12104.1"/>
    </source>
</evidence>
<organism evidence="5 6">
    <name type="scientific">Zosterops borbonicus</name>
    <dbReference type="NCBI Taxonomy" id="364589"/>
    <lineage>
        <taxon>Eukaryota</taxon>
        <taxon>Metazoa</taxon>
        <taxon>Chordata</taxon>
        <taxon>Craniata</taxon>
        <taxon>Vertebrata</taxon>
        <taxon>Euteleostomi</taxon>
        <taxon>Archelosauria</taxon>
        <taxon>Archosauria</taxon>
        <taxon>Dinosauria</taxon>
        <taxon>Saurischia</taxon>
        <taxon>Theropoda</taxon>
        <taxon>Coelurosauria</taxon>
        <taxon>Aves</taxon>
        <taxon>Neognathae</taxon>
        <taxon>Neoaves</taxon>
        <taxon>Telluraves</taxon>
        <taxon>Australaves</taxon>
        <taxon>Passeriformes</taxon>
        <taxon>Sylvioidea</taxon>
        <taxon>Zosteropidae</taxon>
        <taxon>Zosterops</taxon>
    </lineage>
</organism>
<dbReference type="GO" id="GO:0042981">
    <property type="term" value="P:regulation of apoptotic process"/>
    <property type="evidence" value="ECO:0007669"/>
    <property type="project" value="InterPro"/>
</dbReference>
<dbReference type="PROSITE" id="PS51635">
    <property type="entry name" value="PNPLA"/>
    <property type="match status" value="1"/>
</dbReference>
<dbReference type="InterPro" id="IPR016035">
    <property type="entry name" value="Acyl_Trfase/lysoPLipase"/>
</dbReference>
<dbReference type="InterPro" id="IPR002641">
    <property type="entry name" value="PNPLA_dom"/>
</dbReference>